<dbReference type="AlphaFoldDB" id="A0A286BQ53"/>
<dbReference type="OrthoDB" id="147067at2"/>
<dbReference type="Gene3D" id="1.10.10.10">
    <property type="entry name" value="Winged helix-like DNA-binding domain superfamily/Winged helix DNA-binding domain"/>
    <property type="match status" value="1"/>
</dbReference>
<gene>
    <name evidence="3" type="ORF">SAMN06273570_0703</name>
</gene>
<accession>A0A286BQ53</accession>
<dbReference type="Pfam" id="PF14502">
    <property type="entry name" value="HTH_41"/>
    <property type="match status" value="1"/>
</dbReference>
<name>A0A286BQ53_9GAMM</name>
<proteinExistence type="predicted"/>
<protein>
    <submittedName>
        <fullName evidence="3">Transcriptional regulator, GntR family</fullName>
    </submittedName>
</protein>
<evidence type="ECO:0000313" key="4">
    <source>
        <dbReference type="Proteomes" id="UP000219271"/>
    </source>
</evidence>
<evidence type="ECO:0000259" key="1">
    <source>
        <dbReference type="Pfam" id="PF14502"/>
    </source>
</evidence>
<feature type="domain" description="YhfZ helix-turn-helix" evidence="1">
    <location>
        <begin position="24"/>
        <end position="71"/>
    </location>
</feature>
<dbReference type="Proteomes" id="UP000219271">
    <property type="component" value="Unassembled WGS sequence"/>
</dbReference>
<dbReference type="SUPFAM" id="SSF53850">
    <property type="entry name" value="Periplasmic binding protein-like II"/>
    <property type="match status" value="1"/>
</dbReference>
<dbReference type="InterPro" id="IPR036388">
    <property type="entry name" value="WH-like_DNA-bd_sf"/>
</dbReference>
<dbReference type="Gene3D" id="3.40.190.10">
    <property type="entry name" value="Periplasmic binding protein-like II"/>
    <property type="match status" value="2"/>
</dbReference>
<evidence type="ECO:0000313" key="3">
    <source>
        <dbReference type="EMBL" id="SOD36271.1"/>
    </source>
</evidence>
<evidence type="ECO:0000259" key="2">
    <source>
        <dbReference type="Pfam" id="PF14503"/>
    </source>
</evidence>
<feature type="domain" description="Uncharacterised protein YhfZ C-terminal" evidence="2">
    <location>
        <begin position="77"/>
        <end position="297"/>
    </location>
</feature>
<dbReference type="InterPro" id="IPR041444">
    <property type="entry name" value="HTH_41"/>
</dbReference>
<dbReference type="Pfam" id="PF14503">
    <property type="entry name" value="YhfZ_C"/>
    <property type="match status" value="1"/>
</dbReference>
<reference evidence="4" key="1">
    <citation type="submission" date="2017-09" db="EMBL/GenBank/DDBJ databases">
        <authorList>
            <person name="Varghese N."/>
            <person name="Submissions S."/>
        </authorList>
    </citation>
    <scope>NUCLEOTIDE SEQUENCE [LARGE SCALE GENOMIC DNA]</scope>
    <source>
        <strain evidence="4">JKS000234</strain>
    </source>
</reference>
<dbReference type="InterPro" id="IPR032791">
    <property type="entry name" value="YhfZ_C"/>
</dbReference>
<sequence length="297" mass="32650">MSKGFIKKEGLALVSLARYLFRLKPGDRLKTIDVLSSELALSVGVVQNALKSLEAAQCVTLDRRGRNGTVLSKMDFPLLLEQADIGNILCAMPLPYTRLYEGLASAIKTQFSGYPLYFAHMRGAEVRIDCLIDGVYDMAVVSHLAAESYLQQGDVTAVLNFGSGSYVAGHQLLYRKGSKASIRRVGIDPRSPDQRLLTERVFAGQEIERVSLPYNLTLAALQRGDIDAAIWNITDEAAEGLVQEPIECADAMKASEAVLLIHNEAKVIQHLVQSLIDIPQLLRHQQDVALGIREPSY</sequence>
<keyword evidence="4" id="KW-1185">Reference proteome</keyword>
<dbReference type="RefSeq" id="WP_097094612.1">
    <property type="nucleotide sequence ID" value="NZ_OCMY01000001.1"/>
</dbReference>
<dbReference type="NCBIfam" id="NF041241">
    <property type="entry name" value="YhfZ_full"/>
    <property type="match status" value="1"/>
</dbReference>
<organism evidence="3 4">
    <name type="scientific">Candidatus Pantoea floridensis</name>
    <dbReference type="NCBI Taxonomy" id="1938870"/>
    <lineage>
        <taxon>Bacteria</taxon>
        <taxon>Pseudomonadati</taxon>
        <taxon>Pseudomonadota</taxon>
        <taxon>Gammaproteobacteria</taxon>
        <taxon>Enterobacterales</taxon>
        <taxon>Erwiniaceae</taxon>
        <taxon>Pantoea</taxon>
    </lineage>
</organism>
<dbReference type="EMBL" id="OCMY01000001">
    <property type="protein sequence ID" value="SOD36271.1"/>
    <property type="molecule type" value="Genomic_DNA"/>
</dbReference>